<dbReference type="PANTHER" id="PTHR30595:SF6">
    <property type="entry name" value="SCHLAFEN ALBA-2 DOMAIN-CONTAINING PROTEIN"/>
    <property type="match status" value="1"/>
</dbReference>
<evidence type="ECO:0000313" key="2">
    <source>
        <dbReference type="EMBL" id="MBB4807274.1"/>
    </source>
</evidence>
<dbReference type="Gene3D" id="3.30.565.60">
    <property type="match status" value="1"/>
</dbReference>
<dbReference type="Pfam" id="PF04326">
    <property type="entry name" value="SLFN_AlbA_2"/>
    <property type="match status" value="1"/>
</dbReference>
<gene>
    <name evidence="2" type="ORF">HNP38_002578</name>
</gene>
<evidence type="ECO:0000259" key="1">
    <source>
        <dbReference type="Pfam" id="PF04326"/>
    </source>
</evidence>
<dbReference type="GO" id="GO:0016787">
    <property type="term" value="F:hydrolase activity"/>
    <property type="evidence" value="ECO:0007669"/>
    <property type="project" value="UniProtKB-KW"/>
</dbReference>
<evidence type="ECO:0000313" key="3">
    <source>
        <dbReference type="Proteomes" id="UP000592180"/>
    </source>
</evidence>
<dbReference type="InterPro" id="IPR007421">
    <property type="entry name" value="Schlafen_AlbA_2_dom"/>
</dbReference>
<organism evidence="2 3">
    <name type="scientific">Chryseobacterium defluvii</name>
    <dbReference type="NCBI Taxonomy" id="160396"/>
    <lineage>
        <taxon>Bacteria</taxon>
        <taxon>Pseudomonadati</taxon>
        <taxon>Bacteroidota</taxon>
        <taxon>Flavobacteriia</taxon>
        <taxon>Flavobacteriales</taxon>
        <taxon>Weeksellaceae</taxon>
        <taxon>Chryseobacterium group</taxon>
        <taxon>Chryseobacterium</taxon>
    </lineage>
</organism>
<dbReference type="InterPro" id="IPR038461">
    <property type="entry name" value="Schlafen_AlbA_2_dom_sf"/>
</dbReference>
<keyword evidence="3" id="KW-1185">Reference proteome</keyword>
<dbReference type="PANTHER" id="PTHR30595">
    <property type="entry name" value="GLPR-RELATED TRANSCRIPTIONAL REPRESSOR"/>
    <property type="match status" value="1"/>
</dbReference>
<protein>
    <submittedName>
        <fullName evidence="2">ATP-dependent DNA helicase RecG</fullName>
        <ecNumber evidence="2">3.6.4.12</ecNumber>
    </submittedName>
</protein>
<dbReference type="Gene3D" id="3.30.950.30">
    <property type="entry name" value="Schlafen, AAA domain"/>
    <property type="match status" value="1"/>
</dbReference>
<feature type="domain" description="Schlafen AlbA-2" evidence="1">
    <location>
        <begin position="15"/>
        <end position="138"/>
    </location>
</feature>
<accession>A0A840KHW7</accession>
<dbReference type="RefSeq" id="WP_184190034.1">
    <property type="nucleotide sequence ID" value="NZ_JACHLE010000003.1"/>
</dbReference>
<sequence>MTIQELQYLKESEDKVEFKEAKNNFPFNGGSHKEQENRRKCYLGYIVALANEGGGKLIFGMSDAFPHTVVGSNFAKGTLGGLEDAVYEKLEIRIRLEELFDENGLRVLVSHIPTRPIGKMLKFEGVPLMRVGDSLRNMSDEEMFAILSEQEPDFSAKIVEGFTLDDIDDEAFTILKDNYAIKQRNPLFGQLSQEQILTDLKLKTPSGLNYACLILLAKKEVLHTKLPQCKIIWEYRTSEVQIHFDNRIVIEGPLYKAVEEVWKLINQPLLNKKHPIQNGTYIYDIYDFNEAVLREAILNAVAHRDYSISSEVVIKQYPNKIIITNPGGFPKGVNIENILTVSSTPRSRLLTDILEKTGLVERSGQGVDKIFSLTLSEGKPEPDYSPSDMFQVTLGLYSQITDKAFHVFINEYQNSDKEPKLGVEQIITLYKVRKGIFAHLKENIVSQLLTLGLIRPVSTHTNRYILTEDFHKLEGEMQMIGKKYIATEVESIVLLLQGKKMKIGEIEQHLKNSLNRNQIKYLLSKLKDDEILITEGVAGGTKYFLSDLYKDLRGELLTNKVVEDLKAKF</sequence>
<dbReference type="AlphaFoldDB" id="A0A840KHW7"/>
<dbReference type="EC" id="3.6.4.12" evidence="2"/>
<reference evidence="2 3" key="1">
    <citation type="submission" date="2020-08" db="EMBL/GenBank/DDBJ databases">
        <title>Functional genomics of gut bacteria from endangered species of beetles.</title>
        <authorList>
            <person name="Carlos-Shanley C."/>
        </authorList>
    </citation>
    <scope>NUCLEOTIDE SEQUENCE [LARGE SCALE GENOMIC DNA]</scope>
    <source>
        <strain evidence="2 3">S00151</strain>
    </source>
</reference>
<dbReference type="Proteomes" id="UP000592180">
    <property type="component" value="Unassembled WGS sequence"/>
</dbReference>
<keyword evidence="2" id="KW-0378">Hydrolase</keyword>
<proteinExistence type="predicted"/>
<dbReference type="GO" id="GO:0003678">
    <property type="term" value="F:DNA helicase activity"/>
    <property type="evidence" value="ECO:0007669"/>
    <property type="project" value="UniProtKB-EC"/>
</dbReference>
<keyword evidence="2" id="KW-0547">Nucleotide-binding</keyword>
<dbReference type="Pfam" id="PF13749">
    <property type="entry name" value="HATPase_c_4"/>
    <property type="match status" value="1"/>
</dbReference>
<dbReference type="EMBL" id="JACHLE010000003">
    <property type="protein sequence ID" value="MBB4807274.1"/>
    <property type="molecule type" value="Genomic_DNA"/>
</dbReference>
<comment type="caution">
    <text evidence="2">The sequence shown here is derived from an EMBL/GenBank/DDBJ whole genome shotgun (WGS) entry which is preliminary data.</text>
</comment>
<name>A0A840KHW7_9FLAO</name>
<keyword evidence="2" id="KW-0347">Helicase</keyword>
<keyword evidence="2" id="KW-0067">ATP-binding</keyword>
<dbReference type="InterPro" id="IPR038475">
    <property type="entry name" value="RecG_C_sf"/>
</dbReference>